<dbReference type="AlphaFoldDB" id="A0A5C5CF18"/>
<accession>A0A5C5CF18</accession>
<name>A0A5C5CF18_9HYPH</name>
<evidence type="ECO:0000313" key="8">
    <source>
        <dbReference type="EMBL" id="MBB4095637.1"/>
    </source>
</evidence>
<evidence type="ECO:0000256" key="4">
    <source>
        <dbReference type="ARBA" id="ARBA00023097"/>
    </source>
</evidence>
<evidence type="ECO:0000256" key="6">
    <source>
        <dbReference type="RuleBase" id="RU003345"/>
    </source>
</evidence>
<dbReference type="Pfam" id="PF00171">
    <property type="entry name" value="Aldedh"/>
    <property type="match status" value="1"/>
</dbReference>
<dbReference type="InterPro" id="IPR015590">
    <property type="entry name" value="Aldehyde_DH_dom"/>
</dbReference>
<evidence type="ECO:0000256" key="5">
    <source>
        <dbReference type="PROSITE-ProRule" id="PRU10007"/>
    </source>
</evidence>
<dbReference type="Proteomes" id="UP000553980">
    <property type="component" value="Unassembled WGS sequence"/>
</dbReference>
<evidence type="ECO:0000256" key="2">
    <source>
        <dbReference type="ARBA" id="ARBA00022857"/>
    </source>
</evidence>
<dbReference type="EMBL" id="JACIEX010000012">
    <property type="protein sequence ID" value="MBB4095637.1"/>
    <property type="molecule type" value="Genomic_DNA"/>
</dbReference>
<evidence type="ECO:0000259" key="7">
    <source>
        <dbReference type="Pfam" id="PF00171"/>
    </source>
</evidence>
<dbReference type="Gene3D" id="3.40.309.10">
    <property type="entry name" value="Aldehyde Dehydrogenase, Chain A, domain 2"/>
    <property type="match status" value="1"/>
</dbReference>
<comment type="similarity">
    <text evidence="1 6">Belongs to the aldehyde dehydrogenase family.</text>
</comment>
<reference evidence="9 10" key="1">
    <citation type="journal article" date="2011" name="Int. J. Syst. Evol. Microbiol.">
        <title>Ochrobactrum pecoris sp. nov., isolated from farm animals.</title>
        <authorList>
            <person name="Kampfer P."/>
            <person name="Huber B."/>
            <person name="Busse H.J."/>
            <person name="Scholz H.C."/>
            <person name="Tomaso H."/>
            <person name="Hotzel H."/>
            <person name="Melzer F."/>
        </authorList>
    </citation>
    <scope>NUCLEOTIDE SEQUENCE [LARGE SCALE GENOMIC DNA]</scope>
    <source>
        <strain evidence="9 10">08RB2639</strain>
    </source>
</reference>
<evidence type="ECO:0000313" key="9">
    <source>
        <dbReference type="EMBL" id="TNV09654.1"/>
    </source>
</evidence>
<gene>
    <name evidence="9" type="ORF">FIB18_19595</name>
    <name evidence="8" type="ORF">GGQ79_004189</name>
</gene>
<comment type="caution">
    <text evidence="9">The sequence shown here is derived from an EMBL/GenBank/DDBJ whole genome shotgun (WGS) entry which is preliminary data.</text>
</comment>
<evidence type="ECO:0000256" key="3">
    <source>
        <dbReference type="ARBA" id="ARBA00023002"/>
    </source>
</evidence>
<dbReference type="EC" id="1.2.1.3" evidence="8"/>
<keyword evidence="11" id="KW-1185">Reference proteome</keyword>
<keyword evidence="2" id="KW-0521">NADP</keyword>
<sequence length="505" mass="54290">MIIDAIEDGQVQAPLSIYDKLYIGGEWVGPVDGGMMESIDPATGKPWARVAYGGVKDIDLAVAAAREAFEGAWGQTTPQERAELLCKFANLYQSRAAELAELETRDSGRALRESRVDVGGHHNTYRWFASLADKLGGRTIPMDNSVHAFTSRVPLGVVGAITPWNAPLMISCWKLAPALAAGCTVVLKPAEQTPVTALELAKLFDEAGFPAGVVNVVPGYGRNGAGERLTAHPDVDKISFTGEGATAKAILKTGADTLKRFSFELGGKAPHIIFADANLEQALNAATGSAWALAGQSCALGSRVLVERSIYDQVVEAFIQRAGKVRVGMPLDQATHMGPQNNAEQLEKTLSFIDIGKNDGAELVTGGQRIQRDGMDGGYFVEPTVFANANNDMRIAREEIFGPVATIIPFDGEEEAVAIANDTTYGLTAGLWTNDIGRAHRVSSRIRAGMVWVNTYRYIRWTTPYGGFKASGWGRENGVEALDSYLETRTTVISTTGRFPDAYAD</sequence>
<dbReference type="FunFam" id="3.40.605.10:FF:000007">
    <property type="entry name" value="NAD/NADP-dependent betaine aldehyde dehydrogenase"/>
    <property type="match status" value="1"/>
</dbReference>
<dbReference type="OrthoDB" id="8175464at2"/>
<feature type="active site" evidence="5">
    <location>
        <position position="264"/>
    </location>
</feature>
<reference evidence="9" key="2">
    <citation type="submission" date="2019-06" db="EMBL/GenBank/DDBJ databases">
        <authorList>
            <person name="Hu M."/>
        </authorList>
    </citation>
    <scope>NUCLEOTIDE SEQUENCE</scope>
    <source>
        <strain evidence="9">08RB2639</strain>
    </source>
</reference>
<dbReference type="InterPro" id="IPR016163">
    <property type="entry name" value="Ald_DH_C"/>
</dbReference>
<evidence type="ECO:0000256" key="1">
    <source>
        <dbReference type="ARBA" id="ARBA00009986"/>
    </source>
</evidence>
<dbReference type="Gene3D" id="3.40.605.10">
    <property type="entry name" value="Aldehyde Dehydrogenase, Chain A, domain 1"/>
    <property type="match status" value="1"/>
</dbReference>
<dbReference type="FunFam" id="3.40.309.10:FF:000012">
    <property type="entry name" value="Betaine aldehyde dehydrogenase"/>
    <property type="match status" value="1"/>
</dbReference>
<proteinExistence type="inferred from homology"/>
<feature type="domain" description="Aldehyde dehydrogenase" evidence="7">
    <location>
        <begin position="30"/>
        <end position="490"/>
    </location>
</feature>
<evidence type="ECO:0000313" key="11">
    <source>
        <dbReference type="Proteomes" id="UP000553980"/>
    </source>
</evidence>
<dbReference type="InterPro" id="IPR016161">
    <property type="entry name" value="Ald_DH/histidinol_DH"/>
</dbReference>
<keyword evidence="3 6" id="KW-0560">Oxidoreductase</keyword>
<keyword evidence="4" id="KW-0558">Oxidation</keyword>
<evidence type="ECO:0000313" key="10">
    <source>
        <dbReference type="Proteomes" id="UP000313390"/>
    </source>
</evidence>
<dbReference type="RefSeq" id="WP_140022296.1">
    <property type="nucleotide sequence ID" value="NZ_JACIEX010000012.1"/>
</dbReference>
<protein>
    <submittedName>
        <fullName evidence="8 9">Aldehyde dehydrogenase</fullName>
        <ecNumber evidence="8">1.2.1.3</ecNumber>
    </submittedName>
</protein>
<dbReference type="InterPro" id="IPR029510">
    <property type="entry name" value="Ald_DH_CS_GLU"/>
</dbReference>
<dbReference type="InterPro" id="IPR016162">
    <property type="entry name" value="Ald_DH_N"/>
</dbReference>
<dbReference type="Proteomes" id="UP000313390">
    <property type="component" value="Unassembled WGS sequence"/>
</dbReference>
<dbReference type="PANTHER" id="PTHR11699">
    <property type="entry name" value="ALDEHYDE DEHYDROGENASE-RELATED"/>
    <property type="match status" value="1"/>
</dbReference>
<dbReference type="EMBL" id="VEWK01000012">
    <property type="protein sequence ID" value="TNV09654.1"/>
    <property type="molecule type" value="Genomic_DNA"/>
</dbReference>
<dbReference type="SUPFAM" id="SSF53720">
    <property type="entry name" value="ALDH-like"/>
    <property type="match status" value="1"/>
</dbReference>
<dbReference type="CDD" id="cd07114">
    <property type="entry name" value="ALDH_DhaS"/>
    <property type="match status" value="1"/>
</dbReference>
<dbReference type="PROSITE" id="PS00687">
    <property type="entry name" value="ALDEHYDE_DEHYDR_GLU"/>
    <property type="match status" value="1"/>
</dbReference>
<reference evidence="8 11" key="3">
    <citation type="submission" date="2020-08" db="EMBL/GenBank/DDBJ databases">
        <title>Genomic Encyclopedia of Type Strains, Phase IV (KMG-IV): sequencing the most valuable type-strain genomes for metagenomic binning, comparative biology and taxonomic classification.</title>
        <authorList>
            <person name="Goeker M."/>
        </authorList>
    </citation>
    <scope>NUCLEOTIDE SEQUENCE [LARGE SCALE GENOMIC DNA]</scope>
    <source>
        <strain evidence="8 11">DSM 23868</strain>
    </source>
</reference>
<dbReference type="GO" id="GO:0004029">
    <property type="term" value="F:aldehyde dehydrogenase (NAD+) activity"/>
    <property type="evidence" value="ECO:0007669"/>
    <property type="project" value="UniProtKB-EC"/>
</dbReference>
<organism evidence="9 10">
    <name type="scientific">Brucella pecoris</name>
    <dbReference type="NCBI Taxonomy" id="867683"/>
    <lineage>
        <taxon>Bacteria</taxon>
        <taxon>Pseudomonadati</taxon>
        <taxon>Pseudomonadota</taxon>
        <taxon>Alphaproteobacteria</taxon>
        <taxon>Hyphomicrobiales</taxon>
        <taxon>Brucellaceae</taxon>
        <taxon>Brucella/Ochrobactrum group</taxon>
        <taxon>Brucella</taxon>
    </lineage>
</organism>